<comment type="similarity">
    <text evidence="3">Belongs to the NPH3 family.</text>
</comment>
<proteinExistence type="inferred from homology"/>
<evidence type="ECO:0000313" key="8">
    <source>
        <dbReference type="Proteomes" id="UP001227230"/>
    </source>
</evidence>
<protein>
    <recommendedName>
        <fullName evidence="9">BTB/POZ domain-containing protein</fullName>
    </recommendedName>
</protein>
<reference evidence="7 8" key="1">
    <citation type="journal article" date="2023" name="Hortic Res">
        <title>The complete reference genome for grapevine (Vitis vinifera L.) genetics and breeding.</title>
        <authorList>
            <person name="Shi X."/>
            <person name="Cao S."/>
            <person name="Wang X."/>
            <person name="Huang S."/>
            <person name="Wang Y."/>
            <person name="Liu Z."/>
            <person name="Liu W."/>
            <person name="Leng X."/>
            <person name="Peng Y."/>
            <person name="Wang N."/>
            <person name="Wang Y."/>
            <person name="Ma Z."/>
            <person name="Xu X."/>
            <person name="Zhang F."/>
            <person name="Xue H."/>
            <person name="Zhong H."/>
            <person name="Wang Y."/>
            <person name="Zhang K."/>
            <person name="Velt A."/>
            <person name="Avia K."/>
            <person name="Holtgrawe D."/>
            <person name="Grimplet J."/>
            <person name="Matus J.T."/>
            <person name="Ware D."/>
            <person name="Wu X."/>
            <person name="Wang H."/>
            <person name="Liu C."/>
            <person name="Fang Y."/>
            <person name="Rustenholz C."/>
            <person name="Cheng Z."/>
            <person name="Xiao H."/>
            <person name="Zhou Y."/>
        </authorList>
    </citation>
    <scope>NUCLEOTIDE SEQUENCE [LARGE SCALE GENOMIC DNA]</scope>
    <source>
        <strain evidence="8">cv. Pinot noir / PN40024</strain>
        <tissue evidence="7">Leaf</tissue>
    </source>
</reference>
<evidence type="ECO:0000313" key="7">
    <source>
        <dbReference type="EMBL" id="WJZ91851.1"/>
    </source>
</evidence>
<dbReference type="PROSITE" id="PS50097">
    <property type="entry name" value="BTB"/>
    <property type="match status" value="1"/>
</dbReference>
<evidence type="ECO:0008006" key="9">
    <source>
        <dbReference type="Google" id="ProtNLM"/>
    </source>
</evidence>
<dbReference type="InterPro" id="IPR000210">
    <property type="entry name" value="BTB/POZ_dom"/>
</dbReference>
<feature type="domain" description="BTB" evidence="5">
    <location>
        <begin position="54"/>
        <end position="118"/>
    </location>
</feature>
<name>A0ABY9CA53_VITVI</name>
<feature type="domain" description="NPH3" evidence="6">
    <location>
        <begin position="198"/>
        <end position="294"/>
    </location>
</feature>
<dbReference type="InterPro" id="IPR027356">
    <property type="entry name" value="NPH3_dom"/>
</dbReference>
<dbReference type="PANTHER" id="PTHR32370">
    <property type="entry name" value="OS12G0117600 PROTEIN"/>
    <property type="match status" value="1"/>
</dbReference>
<dbReference type="SUPFAM" id="SSF54695">
    <property type="entry name" value="POZ domain"/>
    <property type="match status" value="1"/>
</dbReference>
<dbReference type="Proteomes" id="UP001227230">
    <property type="component" value="Chromosome 7"/>
</dbReference>
<dbReference type="Pfam" id="PF03000">
    <property type="entry name" value="NPH3"/>
    <property type="match status" value="1"/>
</dbReference>
<dbReference type="EMBL" id="CP126654">
    <property type="protein sequence ID" value="WJZ91851.1"/>
    <property type="molecule type" value="Genomic_DNA"/>
</dbReference>
<evidence type="ECO:0000256" key="1">
    <source>
        <dbReference type="ARBA" id="ARBA00004906"/>
    </source>
</evidence>
<dbReference type="Pfam" id="PF00651">
    <property type="entry name" value="BTB"/>
    <property type="match status" value="1"/>
</dbReference>
<dbReference type="Gene3D" id="3.30.710.10">
    <property type="entry name" value="Potassium Channel Kv1.1, Chain A"/>
    <property type="match status" value="1"/>
</dbReference>
<dbReference type="SMART" id="SM00225">
    <property type="entry name" value="BTB"/>
    <property type="match status" value="1"/>
</dbReference>
<accession>A0ABY9CA53</accession>
<comment type="pathway">
    <text evidence="1">Protein modification; protein ubiquitination.</text>
</comment>
<evidence type="ECO:0000259" key="5">
    <source>
        <dbReference type="PROSITE" id="PS50097"/>
    </source>
</evidence>
<evidence type="ECO:0000256" key="3">
    <source>
        <dbReference type="PROSITE-ProRule" id="PRU00982"/>
    </source>
</evidence>
<organism evidence="7 8">
    <name type="scientific">Vitis vinifera</name>
    <name type="common">Grape</name>
    <dbReference type="NCBI Taxonomy" id="29760"/>
    <lineage>
        <taxon>Eukaryota</taxon>
        <taxon>Viridiplantae</taxon>
        <taxon>Streptophyta</taxon>
        <taxon>Embryophyta</taxon>
        <taxon>Tracheophyta</taxon>
        <taxon>Spermatophyta</taxon>
        <taxon>Magnoliopsida</taxon>
        <taxon>eudicotyledons</taxon>
        <taxon>Gunneridae</taxon>
        <taxon>Pentapetalae</taxon>
        <taxon>rosids</taxon>
        <taxon>Vitales</taxon>
        <taxon>Vitaceae</taxon>
        <taxon>Viteae</taxon>
        <taxon>Vitis</taxon>
    </lineage>
</organism>
<gene>
    <name evidence="7" type="ORF">VitviT2T_010891</name>
</gene>
<keyword evidence="2" id="KW-0833">Ubl conjugation pathway</keyword>
<evidence type="ECO:0000256" key="2">
    <source>
        <dbReference type="ARBA" id="ARBA00022786"/>
    </source>
</evidence>
<evidence type="ECO:0000259" key="6">
    <source>
        <dbReference type="PROSITE" id="PS51649"/>
    </source>
</evidence>
<evidence type="ECO:0000256" key="4">
    <source>
        <dbReference type="SAM" id="MobiDB-lite"/>
    </source>
</evidence>
<keyword evidence="8" id="KW-1185">Reference proteome</keyword>
<sequence>MKAWRHLGLVETIYEEEHEDSSTSTPSLSLSISSPPTPLHARVEAWALATGCETDVLIHVQGLCFQLHKDPLASGSAYLKRELTGVAELTLSPPLNITAETFTLVIDFCYGSNPVITPFNVGALRTAASLLEMAETNGDGVENLQQLAETYFCSAVAVNREYASIIFRSCLQLLPEAEETALLVSRCIEALSSMENGDAFLSSVDDVKTVGIEDFQVVADSMHCRLTRSHDILYKIVDLYVKEHNEKMSEEQKNRICNAVNCNKLSPELLMHVVQNPRMPLRFIIRAMLVEQFNTRSIFSTTAQQQPPPLPHPRHHVRGDLGSITLGGILQRDAALRQVAQLKDIMGATVTRIKSLEEDLTAMKKTLEESEKQANALGSVRSASFRLSSTNKIERGERGSISSASFRFRLKGETTVDGVLSPLSEGLFNETPTPRTKKNLRARLMKGLKSAFRVSTNTSASKGNNIDGKTSSGMDGDGSGDDEEVGNEQVIVMKESPPSHRRSSSLV</sequence>
<dbReference type="InterPro" id="IPR043454">
    <property type="entry name" value="NPH3/RPT2-like"/>
</dbReference>
<feature type="compositionally biased region" description="Polar residues" evidence="4">
    <location>
        <begin position="453"/>
        <end position="464"/>
    </location>
</feature>
<feature type="region of interest" description="Disordered" evidence="4">
    <location>
        <begin position="453"/>
        <end position="507"/>
    </location>
</feature>
<dbReference type="InterPro" id="IPR011333">
    <property type="entry name" value="SKP1/BTB/POZ_sf"/>
</dbReference>
<dbReference type="PROSITE" id="PS51649">
    <property type="entry name" value="NPH3"/>
    <property type="match status" value="1"/>
</dbReference>